<evidence type="ECO:0000313" key="3">
    <source>
        <dbReference type="EnsemblMetazoa" id="XP_014247011.1"/>
    </source>
</evidence>
<dbReference type="Pfam" id="PF07707">
    <property type="entry name" value="BACK"/>
    <property type="match status" value="1"/>
</dbReference>
<sequence>MKYYEATISLEDRNDTPNDWRKDNQSWDEKIQFLYETKYGCDVNIKIKNKEGEEIFQAHRFVLSMSSNVLEKIINSEVFKIPGDATIVFTNISPEVIDIFLNFVYTKNGKPQTSLHAIELYRIAAKLNVPDLKDIARKYIENNLDISSILEVYILAESNDLAELKNRCASIIQKQTKEIINEHNVLMLDVYSLNAILEQPALNITEIELFRLVHKWMVCRKQNAIRAGCEDHEARKKLNNSLLARFCFLSMTAEEFCEGPMKTHLLRKADELAILGHISSKTCTIGFPAGFNRRQRTYLGKSDSPKRDEGKARKESPRKKSEISPIKLGLKTPSTYRIYKDGDTPPPTIGLQRIPSVMPPKFRELLPNGSPMRRSK</sequence>
<dbReference type="GeneID" id="106665240"/>
<organism evidence="3 4">
    <name type="scientific">Cimex lectularius</name>
    <name type="common">Bed bug</name>
    <name type="synonym">Acanthia lectularia</name>
    <dbReference type="NCBI Taxonomy" id="79782"/>
    <lineage>
        <taxon>Eukaryota</taxon>
        <taxon>Metazoa</taxon>
        <taxon>Ecdysozoa</taxon>
        <taxon>Arthropoda</taxon>
        <taxon>Hexapoda</taxon>
        <taxon>Insecta</taxon>
        <taxon>Pterygota</taxon>
        <taxon>Neoptera</taxon>
        <taxon>Paraneoptera</taxon>
        <taxon>Hemiptera</taxon>
        <taxon>Heteroptera</taxon>
        <taxon>Panheteroptera</taxon>
        <taxon>Cimicomorpha</taxon>
        <taxon>Cimicidae</taxon>
        <taxon>Cimex</taxon>
    </lineage>
</organism>
<evidence type="ECO:0000256" key="1">
    <source>
        <dbReference type="SAM" id="MobiDB-lite"/>
    </source>
</evidence>
<dbReference type="OMA" id="WARHECE"/>
<dbReference type="Gene3D" id="1.25.40.420">
    <property type="match status" value="1"/>
</dbReference>
<dbReference type="RefSeq" id="XP_014247011.1">
    <property type="nucleotide sequence ID" value="XM_014391525.2"/>
</dbReference>
<dbReference type="GO" id="GO:0005829">
    <property type="term" value="C:cytosol"/>
    <property type="evidence" value="ECO:0007669"/>
    <property type="project" value="TreeGrafter"/>
</dbReference>
<dbReference type="PANTHER" id="PTHR45774">
    <property type="entry name" value="BTB/POZ DOMAIN-CONTAINING"/>
    <property type="match status" value="1"/>
</dbReference>
<dbReference type="KEGG" id="clec:106665240"/>
<accession>A0A8I6RIM0</accession>
<dbReference type="InterPro" id="IPR011705">
    <property type="entry name" value="BACK"/>
</dbReference>
<dbReference type="SMART" id="SM00225">
    <property type="entry name" value="BTB"/>
    <property type="match status" value="1"/>
</dbReference>
<name>A0A8I6RIM0_CIMLE</name>
<keyword evidence="4" id="KW-1185">Reference proteome</keyword>
<evidence type="ECO:0000259" key="2">
    <source>
        <dbReference type="PROSITE" id="PS50097"/>
    </source>
</evidence>
<dbReference type="CDD" id="cd18186">
    <property type="entry name" value="BTB_POZ_ZBTB_KLHL-like"/>
    <property type="match status" value="1"/>
</dbReference>
<dbReference type="GO" id="GO:0022008">
    <property type="term" value="P:neurogenesis"/>
    <property type="evidence" value="ECO:0007669"/>
    <property type="project" value="TreeGrafter"/>
</dbReference>
<dbReference type="Proteomes" id="UP000494040">
    <property type="component" value="Unassembled WGS sequence"/>
</dbReference>
<dbReference type="InterPro" id="IPR000210">
    <property type="entry name" value="BTB/POZ_dom"/>
</dbReference>
<evidence type="ECO:0000313" key="4">
    <source>
        <dbReference type="Proteomes" id="UP000494040"/>
    </source>
</evidence>
<feature type="compositionally biased region" description="Basic and acidic residues" evidence="1">
    <location>
        <begin position="303"/>
        <end position="322"/>
    </location>
</feature>
<dbReference type="OrthoDB" id="45365at2759"/>
<reference evidence="3" key="1">
    <citation type="submission" date="2022-01" db="UniProtKB">
        <authorList>
            <consortium name="EnsemblMetazoa"/>
        </authorList>
    </citation>
    <scope>IDENTIFICATION</scope>
</reference>
<dbReference type="EnsemblMetazoa" id="XM_014391525.2">
    <property type="protein sequence ID" value="XP_014247011.1"/>
    <property type="gene ID" value="LOC106665240"/>
</dbReference>
<proteinExistence type="predicted"/>
<feature type="domain" description="BTB" evidence="2">
    <location>
        <begin position="41"/>
        <end position="106"/>
    </location>
</feature>
<dbReference type="Gene3D" id="3.30.710.10">
    <property type="entry name" value="Potassium Channel Kv1.1, Chain A"/>
    <property type="match status" value="1"/>
</dbReference>
<dbReference type="PANTHER" id="PTHR45774:SF4">
    <property type="entry name" value="AXUNDEAD, ISOFORM F"/>
    <property type="match status" value="1"/>
</dbReference>
<dbReference type="InterPro" id="IPR011333">
    <property type="entry name" value="SKP1/BTB/POZ_sf"/>
</dbReference>
<dbReference type="Pfam" id="PF00651">
    <property type="entry name" value="BTB"/>
    <property type="match status" value="1"/>
</dbReference>
<dbReference type="SUPFAM" id="SSF54695">
    <property type="entry name" value="POZ domain"/>
    <property type="match status" value="1"/>
</dbReference>
<dbReference type="AlphaFoldDB" id="A0A8I6RIM0"/>
<dbReference type="PROSITE" id="PS50097">
    <property type="entry name" value="BTB"/>
    <property type="match status" value="1"/>
</dbReference>
<protein>
    <recommendedName>
        <fullName evidence="2">BTB domain-containing protein</fullName>
    </recommendedName>
</protein>
<feature type="region of interest" description="Disordered" evidence="1">
    <location>
        <begin position="296"/>
        <end position="376"/>
    </location>
</feature>